<evidence type="ECO:0000256" key="1">
    <source>
        <dbReference type="ARBA" id="ARBA00004459"/>
    </source>
</evidence>
<dbReference type="AlphaFoldDB" id="A0A9D1WET3"/>
<keyword evidence="5" id="KW-0998">Cell outer membrane</keyword>
<evidence type="ECO:0000256" key="4">
    <source>
        <dbReference type="ARBA" id="ARBA00023139"/>
    </source>
</evidence>
<evidence type="ECO:0000256" key="6">
    <source>
        <dbReference type="ARBA" id="ARBA00023288"/>
    </source>
</evidence>
<organism evidence="8 9">
    <name type="scientific">Candidatus Anaerobiospirillum pullistercoris</name>
    <dbReference type="NCBI Taxonomy" id="2838452"/>
    <lineage>
        <taxon>Bacteria</taxon>
        <taxon>Pseudomonadati</taxon>
        <taxon>Pseudomonadota</taxon>
        <taxon>Gammaproteobacteria</taxon>
        <taxon>Aeromonadales</taxon>
        <taxon>Succinivibrionaceae</taxon>
        <taxon>Anaerobiospirillum</taxon>
    </lineage>
</organism>
<feature type="compositionally biased region" description="Polar residues" evidence="7">
    <location>
        <begin position="36"/>
        <end position="47"/>
    </location>
</feature>
<proteinExistence type="predicted"/>
<comment type="subcellular location">
    <subcellularLocation>
        <location evidence="1">Cell outer membrane</location>
        <topology evidence="1">Lipid-anchor</topology>
    </subcellularLocation>
</comment>
<reference evidence="8" key="1">
    <citation type="journal article" date="2021" name="PeerJ">
        <title>Extensive microbial diversity within the chicken gut microbiome revealed by metagenomics and culture.</title>
        <authorList>
            <person name="Gilroy R."/>
            <person name="Ravi A."/>
            <person name="Getino M."/>
            <person name="Pursley I."/>
            <person name="Horton D.L."/>
            <person name="Alikhan N.F."/>
            <person name="Baker D."/>
            <person name="Gharbi K."/>
            <person name="Hall N."/>
            <person name="Watson M."/>
            <person name="Adriaenssens E.M."/>
            <person name="Foster-Nyarko E."/>
            <person name="Jarju S."/>
            <person name="Secka A."/>
            <person name="Antonio M."/>
            <person name="Oren A."/>
            <person name="Chaudhuri R.R."/>
            <person name="La Ragione R."/>
            <person name="Hildebrand F."/>
            <person name="Pallen M.J."/>
        </authorList>
    </citation>
    <scope>NUCLEOTIDE SEQUENCE</scope>
    <source>
        <strain evidence="8">USASDec5-558</strain>
    </source>
</reference>
<dbReference type="EMBL" id="DXEV01000205">
    <property type="protein sequence ID" value="HIX57841.1"/>
    <property type="molecule type" value="Genomic_DNA"/>
</dbReference>
<evidence type="ECO:0000256" key="5">
    <source>
        <dbReference type="ARBA" id="ARBA00023237"/>
    </source>
</evidence>
<evidence type="ECO:0000256" key="2">
    <source>
        <dbReference type="ARBA" id="ARBA00022729"/>
    </source>
</evidence>
<name>A0A9D1WET3_9GAMM</name>
<sequence length="67" mass="6959">MRMRSGLWGALLLTGALVLSGCGLKYDLYLPEDETNPQNQSAASVSASEADPALSSATATNEQSGEL</sequence>
<evidence type="ECO:0000256" key="7">
    <source>
        <dbReference type="SAM" id="MobiDB-lite"/>
    </source>
</evidence>
<accession>A0A9D1WET3</accession>
<keyword evidence="6 8" id="KW-0449">Lipoprotein</keyword>
<evidence type="ECO:0000313" key="9">
    <source>
        <dbReference type="Proteomes" id="UP000886829"/>
    </source>
</evidence>
<evidence type="ECO:0000256" key="3">
    <source>
        <dbReference type="ARBA" id="ARBA00023136"/>
    </source>
</evidence>
<keyword evidence="4" id="KW-0564">Palmitate</keyword>
<evidence type="ECO:0000313" key="8">
    <source>
        <dbReference type="EMBL" id="HIX57841.1"/>
    </source>
</evidence>
<gene>
    <name evidence="8" type="ORF">H9850_10290</name>
</gene>
<protein>
    <submittedName>
        <fullName evidence="8">Lipoprotein</fullName>
    </submittedName>
</protein>
<reference evidence="8" key="2">
    <citation type="submission" date="2021-04" db="EMBL/GenBank/DDBJ databases">
        <authorList>
            <person name="Gilroy R."/>
        </authorList>
    </citation>
    <scope>NUCLEOTIDE SEQUENCE</scope>
    <source>
        <strain evidence="8">USASDec5-558</strain>
    </source>
</reference>
<dbReference type="InterPro" id="IPR032831">
    <property type="entry name" value="LptM_cons"/>
</dbReference>
<keyword evidence="2" id="KW-0732">Signal</keyword>
<feature type="region of interest" description="Disordered" evidence="7">
    <location>
        <begin position="31"/>
        <end position="67"/>
    </location>
</feature>
<comment type="caution">
    <text evidence="8">The sequence shown here is derived from an EMBL/GenBank/DDBJ whole genome shotgun (WGS) entry which is preliminary data.</text>
</comment>
<dbReference type="PROSITE" id="PS51257">
    <property type="entry name" value="PROKAR_LIPOPROTEIN"/>
    <property type="match status" value="1"/>
</dbReference>
<keyword evidence="3" id="KW-0472">Membrane</keyword>
<dbReference type="Proteomes" id="UP000886829">
    <property type="component" value="Unassembled WGS sequence"/>
</dbReference>
<feature type="compositionally biased region" description="Polar residues" evidence="7">
    <location>
        <begin position="55"/>
        <end position="67"/>
    </location>
</feature>
<dbReference type="NCBIfam" id="NF047847">
    <property type="entry name" value="SS_mature_LptM"/>
    <property type="match status" value="1"/>
</dbReference>